<reference evidence="1" key="3">
    <citation type="journal article" date="2017" name="Nature">
        <title>Genome sequence of the progenitor of the wheat D genome Aegilops tauschii.</title>
        <authorList>
            <person name="Luo M.C."/>
            <person name="Gu Y.Q."/>
            <person name="Puiu D."/>
            <person name="Wang H."/>
            <person name="Twardziok S.O."/>
            <person name="Deal K.R."/>
            <person name="Huo N."/>
            <person name="Zhu T."/>
            <person name="Wang L."/>
            <person name="Wang Y."/>
            <person name="McGuire P.E."/>
            <person name="Liu S."/>
            <person name="Long H."/>
            <person name="Ramasamy R.K."/>
            <person name="Rodriguez J.C."/>
            <person name="Van S.L."/>
            <person name="Yuan L."/>
            <person name="Wang Z."/>
            <person name="Xia Z."/>
            <person name="Xiao L."/>
            <person name="Anderson O.D."/>
            <person name="Ouyang S."/>
            <person name="Liang Y."/>
            <person name="Zimin A.V."/>
            <person name="Pertea G."/>
            <person name="Qi P."/>
            <person name="Bennetzen J.L."/>
            <person name="Dai X."/>
            <person name="Dawson M.W."/>
            <person name="Muller H.G."/>
            <person name="Kugler K."/>
            <person name="Rivarola-Duarte L."/>
            <person name="Spannagl M."/>
            <person name="Mayer K.F.X."/>
            <person name="Lu F.H."/>
            <person name="Bevan M.W."/>
            <person name="Leroy P."/>
            <person name="Li P."/>
            <person name="You F.M."/>
            <person name="Sun Q."/>
            <person name="Liu Z."/>
            <person name="Lyons E."/>
            <person name="Wicker T."/>
            <person name="Salzberg S.L."/>
            <person name="Devos K.M."/>
            <person name="Dvorak J."/>
        </authorList>
    </citation>
    <scope>NUCLEOTIDE SEQUENCE [LARGE SCALE GENOMIC DNA]</scope>
    <source>
        <strain evidence="1">cv. AL8/78</strain>
    </source>
</reference>
<dbReference type="Proteomes" id="UP000015105">
    <property type="component" value="Chromosome 4D"/>
</dbReference>
<reference evidence="1" key="5">
    <citation type="journal article" date="2021" name="G3 (Bethesda)">
        <title>Aegilops tauschii genome assembly Aet v5.0 features greater sequence contiguity and improved annotation.</title>
        <authorList>
            <person name="Wang L."/>
            <person name="Zhu T."/>
            <person name="Rodriguez J.C."/>
            <person name="Deal K.R."/>
            <person name="Dubcovsky J."/>
            <person name="McGuire P.E."/>
            <person name="Lux T."/>
            <person name="Spannagl M."/>
            <person name="Mayer K.F.X."/>
            <person name="Baldrich P."/>
            <person name="Meyers B.C."/>
            <person name="Huo N."/>
            <person name="Gu Y.Q."/>
            <person name="Zhou H."/>
            <person name="Devos K.M."/>
            <person name="Bennetzen J.L."/>
            <person name="Unver T."/>
            <person name="Budak H."/>
            <person name="Gulick P.J."/>
            <person name="Galiba G."/>
            <person name="Kalapos B."/>
            <person name="Nelson D.R."/>
            <person name="Li P."/>
            <person name="You F.M."/>
            <person name="Luo M.C."/>
            <person name="Dvorak J."/>
        </authorList>
    </citation>
    <scope>NUCLEOTIDE SEQUENCE [LARGE SCALE GENOMIC DNA]</scope>
    <source>
        <strain evidence="1">cv. AL8/78</strain>
    </source>
</reference>
<protein>
    <submittedName>
        <fullName evidence="1">Uncharacterized protein</fullName>
    </submittedName>
</protein>
<evidence type="ECO:0000313" key="1">
    <source>
        <dbReference type="EnsemblPlants" id="AET4Gv20026100.9"/>
    </source>
</evidence>
<proteinExistence type="predicted"/>
<keyword evidence="2" id="KW-1185">Reference proteome</keyword>
<sequence>MVAEAVGFMMSRAADGGTMAPELVTRDFLGGCQAPAPGDDPRHDAAARHDSVMVRTAPPPTLCSAFRLARVRFRFFFFLSRAQLGWTVRALVVN</sequence>
<dbReference type="EnsemblPlants" id="AET4Gv20026100.9">
    <property type="protein sequence ID" value="AET4Gv20026100.9"/>
    <property type="gene ID" value="AET4Gv20026100"/>
</dbReference>
<organism evidence="1 2">
    <name type="scientific">Aegilops tauschii subsp. strangulata</name>
    <name type="common">Goatgrass</name>
    <dbReference type="NCBI Taxonomy" id="200361"/>
    <lineage>
        <taxon>Eukaryota</taxon>
        <taxon>Viridiplantae</taxon>
        <taxon>Streptophyta</taxon>
        <taxon>Embryophyta</taxon>
        <taxon>Tracheophyta</taxon>
        <taxon>Spermatophyta</taxon>
        <taxon>Magnoliopsida</taxon>
        <taxon>Liliopsida</taxon>
        <taxon>Poales</taxon>
        <taxon>Poaceae</taxon>
        <taxon>BOP clade</taxon>
        <taxon>Pooideae</taxon>
        <taxon>Triticodae</taxon>
        <taxon>Triticeae</taxon>
        <taxon>Triticinae</taxon>
        <taxon>Aegilops</taxon>
    </lineage>
</organism>
<reference evidence="2" key="1">
    <citation type="journal article" date="2014" name="Science">
        <title>Ancient hybridizations among the ancestral genomes of bread wheat.</title>
        <authorList>
            <consortium name="International Wheat Genome Sequencing Consortium,"/>
            <person name="Marcussen T."/>
            <person name="Sandve S.R."/>
            <person name="Heier L."/>
            <person name="Spannagl M."/>
            <person name="Pfeifer M."/>
            <person name="Jakobsen K.S."/>
            <person name="Wulff B.B."/>
            <person name="Steuernagel B."/>
            <person name="Mayer K.F."/>
            <person name="Olsen O.A."/>
        </authorList>
    </citation>
    <scope>NUCLEOTIDE SEQUENCE [LARGE SCALE GENOMIC DNA]</scope>
    <source>
        <strain evidence="2">cv. AL8/78</strain>
    </source>
</reference>
<accession>A0A453H1E2</accession>
<reference evidence="2" key="2">
    <citation type="journal article" date="2017" name="Nat. Plants">
        <title>The Aegilops tauschii genome reveals multiple impacts of transposons.</title>
        <authorList>
            <person name="Zhao G."/>
            <person name="Zou C."/>
            <person name="Li K."/>
            <person name="Wang K."/>
            <person name="Li T."/>
            <person name="Gao L."/>
            <person name="Zhang X."/>
            <person name="Wang H."/>
            <person name="Yang Z."/>
            <person name="Liu X."/>
            <person name="Jiang W."/>
            <person name="Mao L."/>
            <person name="Kong X."/>
            <person name="Jiao Y."/>
            <person name="Jia J."/>
        </authorList>
    </citation>
    <scope>NUCLEOTIDE SEQUENCE [LARGE SCALE GENOMIC DNA]</scope>
    <source>
        <strain evidence="2">cv. AL8/78</strain>
    </source>
</reference>
<evidence type="ECO:0000313" key="2">
    <source>
        <dbReference type="Proteomes" id="UP000015105"/>
    </source>
</evidence>
<dbReference type="Gramene" id="AET4Gv20026100.9">
    <property type="protein sequence ID" value="AET4Gv20026100.9"/>
    <property type="gene ID" value="AET4Gv20026100"/>
</dbReference>
<dbReference type="AlphaFoldDB" id="A0A453H1E2"/>
<name>A0A453H1E2_AEGTS</name>
<reference evidence="1" key="4">
    <citation type="submission" date="2019-03" db="UniProtKB">
        <authorList>
            <consortium name="EnsemblPlants"/>
        </authorList>
    </citation>
    <scope>IDENTIFICATION</scope>
</reference>